<evidence type="ECO:0000259" key="1">
    <source>
        <dbReference type="Pfam" id="PF10551"/>
    </source>
</evidence>
<organism evidence="2 3">
    <name type="scientific">Dipteronia dyeriana</name>
    <dbReference type="NCBI Taxonomy" id="168575"/>
    <lineage>
        <taxon>Eukaryota</taxon>
        <taxon>Viridiplantae</taxon>
        <taxon>Streptophyta</taxon>
        <taxon>Embryophyta</taxon>
        <taxon>Tracheophyta</taxon>
        <taxon>Spermatophyta</taxon>
        <taxon>Magnoliopsida</taxon>
        <taxon>eudicotyledons</taxon>
        <taxon>Gunneridae</taxon>
        <taxon>Pentapetalae</taxon>
        <taxon>rosids</taxon>
        <taxon>malvids</taxon>
        <taxon>Sapindales</taxon>
        <taxon>Sapindaceae</taxon>
        <taxon>Hippocastanoideae</taxon>
        <taxon>Acereae</taxon>
        <taxon>Dipteronia</taxon>
    </lineage>
</organism>
<evidence type="ECO:0000313" key="2">
    <source>
        <dbReference type="EMBL" id="KAK2634861.1"/>
    </source>
</evidence>
<keyword evidence="3" id="KW-1185">Reference proteome</keyword>
<accession>A0AAD9WKV9</accession>
<feature type="domain" description="MULE transposase" evidence="1">
    <location>
        <begin position="88"/>
        <end position="180"/>
    </location>
</feature>
<evidence type="ECO:0000313" key="3">
    <source>
        <dbReference type="Proteomes" id="UP001280121"/>
    </source>
</evidence>
<gene>
    <name evidence="2" type="ORF">Ddye_029653</name>
</gene>
<protein>
    <recommendedName>
        <fullName evidence="1">MULE transposase domain-containing protein</fullName>
    </recommendedName>
</protein>
<dbReference type="Proteomes" id="UP001280121">
    <property type="component" value="Unassembled WGS sequence"/>
</dbReference>
<dbReference type="EMBL" id="JANJYI010000009">
    <property type="protein sequence ID" value="KAK2634861.1"/>
    <property type="molecule type" value="Genomic_DNA"/>
</dbReference>
<reference evidence="2" key="1">
    <citation type="journal article" date="2023" name="Plant J.">
        <title>Genome sequences and population genomics provide insights into the demographic history, inbreeding, and mutation load of two 'living fossil' tree species of Dipteronia.</title>
        <authorList>
            <person name="Feng Y."/>
            <person name="Comes H.P."/>
            <person name="Chen J."/>
            <person name="Zhu S."/>
            <person name="Lu R."/>
            <person name="Zhang X."/>
            <person name="Li P."/>
            <person name="Qiu J."/>
            <person name="Olsen K.M."/>
            <person name="Qiu Y."/>
        </authorList>
    </citation>
    <scope>NUCLEOTIDE SEQUENCE</scope>
    <source>
        <strain evidence="2">KIB01</strain>
    </source>
</reference>
<dbReference type="AlphaFoldDB" id="A0AAD9WKV9"/>
<name>A0AAD9WKV9_9ROSI</name>
<dbReference type="PANTHER" id="PTHR47718">
    <property type="entry name" value="OS01G0519700 PROTEIN"/>
    <property type="match status" value="1"/>
</dbReference>
<sequence>MYHFMDQASSFSNIGHTKKDLQNRLDAVRRNELQYSDADCVISYLAVKMVIDLEFFFEYILDENDRFGNLFWADSTSCSDYGYFRDILAFDATYKTNVYRRPLVMLVGVNHHKSTTIFGFGLLGDETVATYTWLLRIFLVAMHSKMPQFVVTDGDKAMHKAIKTVMPNSVPRLCCWHLERNVQTNIQDRNFTRAFCSSMLTYMTVEYFELKWKNMVLKFRLNNN</sequence>
<dbReference type="InterPro" id="IPR018289">
    <property type="entry name" value="MULE_transposase_dom"/>
</dbReference>
<comment type="caution">
    <text evidence="2">The sequence shown here is derived from an EMBL/GenBank/DDBJ whole genome shotgun (WGS) entry which is preliminary data.</text>
</comment>
<dbReference type="Pfam" id="PF10551">
    <property type="entry name" value="MULE"/>
    <property type="match status" value="1"/>
</dbReference>
<proteinExistence type="predicted"/>